<dbReference type="AlphaFoldDB" id="A0A2N9AS59"/>
<feature type="compositionally biased region" description="Polar residues" evidence="1">
    <location>
        <begin position="27"/>
        <end position="40"/>
    </location>
</feature>
<reference evidence="3" key="1">
    <citation type="submission" date="2017-10" db="EMBL/GenBank/DDBJ databases">
        <authorList>
            <person name="Regsiter A."/>
            <person name="William W."/>
        </authorList>
    </citation>
    <scope>NUCLEOTIDE SEQUENCE [LARGE SCALE GENOMIC DNA]</scope>
</reference>
<accession>A0A2N9AS59</accession>
<dbReference type="Proteomes" id="UP000233769">
    <property type="component" value="Chromosome tk0001"/>
</dbReference>
<evidence type="ECO:0000256" key="1">
    <source>
        <dbReference type="SAM" id="MobiDB-lite"/>
    </source>
</evidence>
<proteinExistence type="predicted"/>
<sequence>MCIASELHAAMGPGDVKRDPSRGFPQTLPSTGASRYTDSPSIRRASESQPCRPCAWA</sequence>
<dbReference type="EMBL" id="LT962688">
    <property type="protein sequence ID" value="SOR30205.1"/>
    <property type="molecule type" value="Genomic_DNA"/>
</dbReference>
<gene>
    <name evidence="2" type="ORF">TK0001_3603</name>
</gene>
<feature type="region of interest" description="Disordered" evidence="1">
    <location>
        <begin position="1"/>
        <end position="57"/>
    </location>
</feature>
<evidence type="ECO:0000313" key="3">
    <source>
        <dbReference type="Proteomes" id="UP000233769"/>
    </source>
</evidence>
<name>A0A2N9AS59_METEX</name>
<organism evidence="2 3">
    <name type="scientific">Methylorubrum extorquens</name>
    <name type="common">Methylobacterium dichloromethanicum</name>
    <name type="synonym">Methylobacterium extorquens</name>
    <dbReference type="NCBI Taxonomy" id="408"/>
    <lineage>
        <taxon>Bacteria</taxon>
        <taxon>Pseudomonadati</taxon>
        <taxon>Pseudomonadota</taxon>
        <taxon>Alphaproteobacteria</taxon>
        <taxon>Hyphomicrobiales</taxon>
        <taxon>Methylobacteriaceae</taxon>
        <taxon>Methylorubrum</taxon>
    </lineage>
</organism>
<evidence type="ECO:0000313" key="2">
    <source>
        <dbReference type="EMBL" id="SOR30205.1"/>
    </source>
</evidence>
<protein>
    <submittedName>
        <fullName evidence="2">Uncharacterized protein</fullName>
    </submittedName>
</protein>